<dbReference type="EMBL" id="CP062699">
    <property type="protein sequence ID" value="QOJ92529.1"/>
    <property type="molecule type" value="Genomic_DNA"/>
</dbReference>
<evidence type="ECO:0000256" key="2">
    <source>
        <dbReference type="ARBA" id="ARBA00022448"/>
    </source>
</evidence>
<keyword evidence="3" id="KW-0653">Protein transport</keyword>
<dbReference type="Gene3D" id="3.10.420.10">
    <property type="entry name" value="SecB-like"/>
    <property type="match status" value="1"/>
</dbReference>
<proteinExistence type="inferred from homology"/>
<gene>
    <name evidence="5" type="ORF">ICN73_06545</name>
</gene>
<dbReference type="GO" id="GO:0051262">
    <property type="term" value="P:protein tetramerization"/>
    <property type="evidence" value="ECO:0007669"/>
    <property type="project" value="InterPro"/>
</dbReference>
<dbReference type="GO" id="GO:0051082">
    <property type="term" value="F:unfolded protein binding"/>
    <property type="evidence" value="ECO:0007669"/>
    <property type="project" value="InterPro"/>
</dbReference>
<dbReference type="SUPFAM" id="SSF54611">
    <property type="entry name" value="SecB-like"/>
    <property type="match status" value="1"/>
</dbReference>
<evidence type="ECO:0000256" key="1">
    <source>
        <dbReference type="ARBA" id="ARBA00009990"/>
    </source>
</evidence>
<reference evidence="5" key="1">
    <citation type="submission" date="2020-09" db="EMBL/GenBank/DDBJ databases">
        <title>Complete genome sequence of Pseudomonas taiwanensis CC, a plant growth-promoting and biotite-weathering strain.</title>
        <authorList>
            <person name="Cheng C."/>
        </authorList>
    </citation>
    <scope>NUCLEOTIDE SEQUENCE [LARGE SCALE GENOMIC DNA]</scope>
    <source>
        <strain evidence="5">WRS8</strain>
    </source>
</reference>
<dbReference type="RefSeq" id="WP_014754910.1">
    <property type="nucleotide sequence ID" value="NZ_CP062699.1"/>
</dbReference>
<comment type="similarity">
    <text evidence="1">Belongs to the SecB family.</text>
</comment>
<accession>A0A7L9GJ52</accession>
<dbReference type="Proteomes" id="UP000593847">
    <property type="component" value="Chromosome"/>
</dbReference>
<evidence type="ECO:0000313" key="6">
    <source>
        <dbReference type="Proteomes" id="UP000593847"/>
    </source>
</evidence>
<keyword evidence="6" id="KW-1185">Reference proteome</keyword>
<evidence type="ECO:0000256" key="3">
    <source>
        <dbReference type="ARBA" id="ARBA00022927"/>
    </source>
</evidence>
<evidence type="ECO:0000313" key="5">
    <source>
        <dbReference type="EMBL" id="QOJ92529.1"/>
    </source>
</evidence>
<keyword evidence="2" id="KW-0813">Transport</keyword>
<dbReference type="InterPro" id="IPR003708">
    <property type="entry name" value="SecB"/>
</dbReference>
<dbReference type="AlphaFoldDB" id="A0A7L9GJ52"/>
<name>A0A7L9GJ52_9PSED</name>
<sequence>MDRHPIQLVDVTVEELYFKKRGGSESEKQERDFSLTVSRSDYDKSEKMFSVKLDMEVEPDVEDKLKSFEMRLSIAGHFKVDEDAFPTDKIYDFAERNAPIILIPYIREHAYSLTVRAGVEPLIFPLVQVPSFKLVKQD</sequence>
<protein>
    <submittedName>
        <fullName evidence="5">Protein-export chaperone SecB</fullName>
    </submittedName>
</protein>
<dbReference type="KEGG" id="ptai:ICN73_06545"/>
<evidence type="ECO:0000256" key="4">
    <source>
        <dbReference type="ARBA" id="ARBA00023010"/>
    </source>
</evidence>
<dbReference type="Pfam" id="PF02556">
    <property type="entry name" value="SecB"/>
    <property type="match status" value="1"/>
</dbReference>
<keyword evidence="4" id="KW-0811">Translocation</keyword>
<dbReference type="InterPro" id="IPR035958">
    <property type="entry name" value="SecB-like_sf"/>
</dbReference>
<dbReference type="GO" id="GO:0015031">
    <property type="term" value="P:protein transport"/>
    <property type="evidence" value="ECO:0007669"/>
    <property type="project" value="UniProtKB-KW"/>
</dbReference>
<organism evidence="5 6">
    <name type="scientific">Pseudomonas taiwanensis</name>
    <dbReference type="NCBI Taxonomy" id="470150"/>
    <lineage>
        <taxon>Bacteria</taxon>
        <taxon>Pseudomonadati</taxon>
        <taxon>Pseudomonadota</taxon>
        <taxon>Gammaproteobacteria</taxon>
        <taxon>Pseudomonadales</taxon>
        <taxon>Pseudomonadaceae</taxon>
        <taxon>Pseudomonas</taxon>
    </lineage>
</organism>